<dbReference type="InterPro" id="IPR008271">
    <property type="entry name" value="Ser/Thr_kinase_AS"/>
</dbReference>
<keyword evidence="12" id="KW-0862">Zinc</keyword>
<dbReference type="SMART" id="SM00036">
    <property type="entry name" value="CNH"/>
    <property type="match status" value="1"/>
</dbReference>
<dbReference type="SUPFAM" id="SSF50729">
    <property type="entry name" value="PH domain-like"/>
    <property type="match status" value="1"/>
</dbReference>
<comment type="cofactor">
    <cofactor evidence="1">
        <name>Mg(2+)</name>
        <dbReference type="ChEBI" id="CHEBI:18420"/>
    </cofactor>
</comment>
<evidence type="ECO:0000259" key="21">
    <source>
        <dbReference type="PROSITE" id="PS50011"/>
    </source>
</evidence>
<evidence type="ECO:0000256" key="2">
    <source>
        <dbReference type="ARBA" id="ARBA00004496"/>
    </source>
</evidence>
<comment type="catalytic activity">
    <reaction evidence="16">
        <text>L-seryl-[protein] + ATP = O-phospho-L-seryl-[protein] + ADP + H(+)</text>
        <dbReference type="Rhea" id="RHEA:17989"/>
        <dbReference type="Rhea" id="RHEA-COMP:9863"/>
        <dbReference type="Rhea" id="RHEA-COMP:11604"/>
        <dbReference type="ChEBI" id="CHEBI:15378"/>
        <dbReference type="ChEBI" id="CHEBI:29999"/>
        <dbReference type="ChEBI" id="CHEBI:30616"/>
        <dbReference type="ChEBI" id="CHEBI:83421"/>
        <dbReference type="ChEBI" id="CHEBI:456216"/>
        <dbReference type="EC" id="2.7.11.1"/>
    </reaction>
</comment>
<evidence type="ECO:0000259" key="24">
    <source>
        <dbReference type="PROSITE" id="PS51285"/>
    </source>
</evidence>
<dbReference type="GO" id="GO:0004674">
    <property type="term" value="F:protein serine/threonine kinase activity"/>
    <property type="evidence" value="ECO:0007669"/>
    <property type="project" value="UniProtKB-KW"/>
</dbReference>
<evidence type="ECO:0000256" key="1">
    <source>
        <dbReference type="ARBA" id="ARBA00001946"/>
    </source>
</evidence>
<dbReference type="PANTHER" id="PTHR22988">
    <property type="entry name" value="MYOTONIC DYSTROPHY S/T KINASE-RELATED"/>
    <property type="match status" value="1"/>
</dbReference>
<dbReference type="PANTHER" id="PTHR22988:SF71">
    <property type="entry name" value="CITRON RHO-INTERACTING KINASE"/>
    <property type="match status" value="1"/>
</dbReference>
<dbReference type="PROSITE" id="PS50011">
    <property type="entry name" value="PROTEIN_KINASE_DOM"/>
    <property type="match status" value="1"/>
</dbReference>
<evidence type="ECO:0000256" key="15">
    <source>
        <dbReference type="ARBA" id="ARBA00047899"/>
    </source>
</evidence>
<sequence>MEPSSETLSVRITRIKNITMGKTQDPKTRLLGQEGLIDSLLVLYDECNTDTMKKDPNIAAFVEKFRFPVSEIRSLRANISDFEVKKVIGRGHFGEVHLVREKQTGDAYAMKTLRKSDTLGNKRAFFDNERDVMATAVSPWITSLQYAFQDMHNLYLVMEFHPGGDLLGLLDRFGGRLSEEFSRFYLAEITSAIRSLHQMGFVHRDIKPDNILLDRCGHIKLADFGSSAKLSSSGLVQAEMPVGTPEYLAPEVLQGIEATEGKSKSRSNSSRSPITQPVQAYGSECDYWSLGIVAYEIAFGKTPFRSDQLATTYQHILQHKKYFKYPDHIEVSNDFKDMVSGLLSEANSRLTYDHLIKHSFFVDVDWLSLRDIVPPHVPVVNGEDDTSNFFEFERVQPGPSIENFKSHKEFSGRNLPFVGFTFAKDPSTMANSTVPVDPHLERKLDAKKKEIHGLLSKINALEGTSGRKNKSVEVLEKRAETAEQRLELVEQDRSRLETELARSRSEQQSLRRALDLEMQETKNMEARAMELIKSAKEKWDRLYAKEHKEKDKKIEQITDQLTALNTTNNNLISKVHRRDKELNQLRIEVSNLQDLVKEYKENMAKTRQSQRESVLDVQSRLNGLATESQNQLSELQARFDTEARKFELYKAQVDRKRLELEKALEKSRLDSKCLSDQLAEKSNQVKNLEQTRVSELERRIQKGCAKCAVWQDRIATLESEMSTSVMSFEQHETTIAEREEERIRMLENACKEKAILEKRLQDLVYKDEENKEQLESLEKLMKSLEGSITKLEEENSKLREQNSALVKFKRRSSIGANGSMASPRASSTTTVTTTTIVAAQAEASLEPICNGRGDDANNLQLQVMEVNLTKLESQLDKAKEAAILDRQAAQAARTDLWRKEKELADAKLDLRISEREVKTLQEELIKLKNEKGKLEEDMKKDRDLKRADKDKILQLTRELEMIQAELKQDKMSSSTMTDTLSAYKSELSTKEAKVKQLEVDLTAANRQVRLLELQVSKTDETCHELRDEKRRILQQLDETQRTLQRLEVNSNVLKETCTMLEEQLEDFERLTSTHEAKEARLQEECSKLQADIEVAQSEIRLSKQAVNEEKSLRAQAEARVMTLETQLEELKSALTQVREQASEYKTLAERLTEQVNTTDEQTSQLEVSLHCAQRQVANLQAETMGLKEEIATQLTRIHTLKETNLRLDQELEESVEEERALLERVERLQSTIAEMEACHAHRQLKSDATLQQQVKLIDYLQQKLEEQGRRKKTLTDKLFGKKDKENQMNSANIINAGVKELESQLYQERKKVQKLTEEIARSSTRGPKATTIEKEKIQTSSPENVLSPTAAKHLVLSPGSQAIKNQASLQRMHHNIPHRFEVKVIMKSSKCAACQDGLPFGRQATMCAECGIAAHHRCTALLPSTCGLPSGFARHFSQRWKKSKEGETNGAHTDTPCSSAVNIEGWMKLPTRGNSCWERRYVRLAGSELLIFAHEPVVSSAHMSPIERYPLCPADGVASVCSASQSEIVGTAKSDIPFIIKVEVTPRTTCWPGSTQYLMALSANEKEKWMEALKAAVRAGEALRGSTTVERSRRYCGQVMARLPQDNKLDVACVMHMSQQVVLLGAEEGLFSYHLGKEKPKPVKIGGVGPVYQMTVLAHHGIVVLISGKNRDLLYCEYGQMKACAEAAECTQAVLNTRPIFPINVNNPETCFQLLATAKPNQSGTTSDILCAASTKRIFMFKWNTSGSAGFQQLKVLETQEPSSCILLTPHSIIVGCNKFFEIDAQDFSVEDFLDVSDKSLSHLIALAKKTNSYPSAILDVTMSGGRCSPEYLVCFHEVGVFVDQYGRRSREEDLKWGHVPFAFAFRKPFLFIFHFASVEVMRLSGTSFTRNLNDSGSTISECPPSSVIELNNPQYLGDTHSPGAVYASNLPASGVEVVRIEGSLACPDELGYSCSSLETASDNRDEPGITEVREVAEFSFTSSIVQSLDEESYDETEDARSSSHQDSDNQYSSNSDINSRHVHFHSASSSTLHTAM</sequence>
<dbReference type="SMART" id="SM00109">
    <property type="entry name" value="C1"/>
    <property type="match status" value="1"/>
</dbReference>
<evidence type="ECO:0000256" key="18">
    <source>
        <dbReference type="SAM" id="Coils"/>
    </source>
</evidence>
<dbReference type="OrthoDB" id="5919042at2759"/>
<dbReference type="Gene3D" id="3.30.60.20">
    <property type="match status" value="1"/>
</dbReference>
<feature type="coiled-coil region" evidence="18">
    <location>
        <begin position="736"/>
        <end position="811"/>
    </location>
</feature>
<dbReference type="GO" id="GO:0008270">
    <property type="term" value="F:zinc ion binding"/>
    <property type="evidence" value="ECO:0007669"/>
    <property type="project" value="UniProtKB-KW"/>
</dbReference>
<dbReference type="InterPro" id="IPR017441">
    <property type="entry name" value="Protein_kinase_ATP_BS"/>
</dbReference>
<evidence type="ECO:0000256" key="7">
    <source>
        <dbReference type="ARBA" id="ARBA00022679"/>
    </source>
</evidence>
<proteinExistence type="predicted"/>
<dbReference type="FunFam" id="2.30.29.30:FF:000081">
    <property type="entry name" value="Citron rho-interacting serine/threonine kinase"/>
    <property type="match status" value="1"/>
</dbReference>
<accession>A0A6J1T7N1</accession>
<dbReference type="GO" id="GO:0031032">
    <property type="term" value="P:actomyosin structure organization"/>
    <property type="evidence" value="ECO:0007669"/>
    <property type="project" value="TreeGrafter"/>
</dbReference>
<feature type="compositionally biased region" description="Low complexity" evidence="19">
    <location>
        <begin position="2009"/>
        <end position="2018"/>
    </location>
</feature>
<organism evidence="25 26">
    <name type="scientific">Frankliniella occidentalis</name>
    <name type="common">Western flower thrips</name>
    <name type="synonym">Euthrips occidentalis</name>
    <dbReference type="NCBI Taxonomy" id="133901"/>
    <lineage>
        <taxon>Eukaryota</taxon>
        <taxon>Metazoa</taxon>
        <taxon>Ecdysozoa</taxon>
        <taxon>Arthropoda</taxon>
        <taxon>Hexapoda</taxon>
        <taxon>Insecta</taxon>
        <taxon>Pterygota</taxon>
        <taxon>Neoptera</taxon>
        <taxon>Paraneoptera</taxon>
        <taxon>Thysanoptera</taxon>
        <taxon>Terebrantia</taxon>
        <taxon>Thripoidea</taxon>
        <taxon>Thripidae</taxon>
        <taxon>Frankliniella</taxon>
    </lineage>
</organism>
<gene>
    <name evidence="26" type="primary">LOC113213885</name>
</gene>
<keyword evidence="5" id="KW-0723">Serine/threonine-protein kinase</keyword>
<dbReference type="Pfam" id="PF00130">
    <property type="entry name" value="C1_1"/>
    <property type="match status" value="1"/>
</dbReference>
<dbReference type="InterPro" id="IPR050839">
    <property type="entry name" value="Rho-assoc_Ser/Thr_Kinase"/>
</dbReference>
<feature type="compositionally biased region" description="Basic and acidic residues" evidence="19">
    <location>
        <begin position="1999"/>
        <end position="2008"/>
    </location>
</feature>
<dbReference type="CTD" id="39429"/>
<evidence type="ECO:0000313" key="26">
    <source>
        <dbReference type="RefSeq" id="XP_026288892.1"/>
    </source>
</evidence>
<evidence type="ECO:0000256" key="8">
    <source>
        <dbReference type="ARBA" id="ARBA00022723"/>
    </source>
</evidence>
<keyword evidence="4" id="KW-0963">Cytoplasm</keyword>
<comment type="subcellular location">
    <subcellularLocation>
        <location evidence="2">Cytoplasm</location>
    </subcellularLocation>
</comment>
<comment type="catalytic activity">
    <reaction evidence="15">
        <text>L-threonyl-[protein] + ATP = O-phospho-L-threonyl-[protein] + ADP + H(+)</text>
        <dbReference type="Rhea" id="RHEA:46608"/>
        <dbReference type="Rhea" id="RHEA-COMP:11060"/>
        <dbReference type="Rhea" id="RHEA-COMP:11605"/>
        <dbReference type="ChEBI" id="CHEBI:15378"/>
        <dbReference type="ChEBI" id="CHEBI:30013"/>
        <dbReference type="ChEBI" id="CHEBI:30616"/>
        <dbReference type="ChEBI" id="CHEBI:61977"/>
        <dbReference type="ChEBI" id="CHEBI:456216"/>
        <dbReference type="EC" id="2.7.11.1"/>
    </reaction>
</comment>
<reference evidence="26" key="1">
    <citation type="submission" date="2025-08" db="UniProtKB">
        <authorList>
            <consortium name="RefSeq"/>
        </authorList>
    </citation>
    <scope>IDENTIFICATION</scope>
    <source>
        <tissue evidence="26">Whole organism</tissue>
    </source>
</reference>
<keyword evidence="10" id="KW-0863">Zinc-finger</keyword>
<evidence type="ECO:0000256" key="12">
    <source>
        <dbReference type="ARBA" id="ARBA00022833"/>
    </source>
</evidence>
<keyword evidence="8" id="KW-0479">Metal-binding</keyword>
<keyword evidence="6" id="KW-0597">Phosphoprotein</keyword>
<dbReference type="InterPro" id="IPR001180">
    <property type="entry name" value="CNH_dom"/>
</dbReference>
<keyword evidence="25" id="KW-1185">Reference proteome</keyword>
<evidence type="ECO:0000256" key="10">
    <source>
        <dbReference type="ARBA" id="ARBA00022771"/>
    </source>
</evidence>
<evidence type="ECO:0000256" key="4">
    <source>
        <dbReference type="ARBA" id="ARBA00022490"/>
    </source>
</evidence>
<dbReference type="Gene3D" id="3.30.200.20">
    <property type="entry name" value="Phosphorylase Kinase, domain 1"/>
    <property type="match status" value="1"/>
</dbReference>
<dbReference type="FunFam" id="3.30.200.20:FF:000017">
    <property type="entry name" value="Non-specific serine/threonine protein kinase"/>
    <property type="match status" value="1"/>
</dbReference>
<keyword evidence="7" id="KW-0808">Transferase</keyword>
<dbReference type="InterPro" id="IPR000719">
    <property type="entry name" value="Prot_kinase_dom"/>
</dbReference>
<feature type="coiled-coil region" evidence="18">
    <location>
        <begin position="646"/>
        <end position="698"/>
    </location>
</feature>
<dbReference type="PROSITE" id="PS50081">
    <property type="entry name" value="ZF_DAG_PE_2"/>
    <property type="match status" value="1"/>
</dbReference>
<keyword evidence="14 18" id="KW-0175">Coiled coil</keyword>
<dbReference type="InterPro" id="IPR002219">
    <property type="entry name" value="PKC_DAG/PE"/>
</dbReference>
<dbReference type="InterPro" id="IPR001849">
    <property type="entry name" value="PH_domain"/>
</dbReference>
<dbReference type="GO" id="GO:0005856">
    <property type="term" value="C:cytoskeleton"/>
    <property type="evidence" value="ECO:0007669"/>
    <property type="project" value="TreeGrafter"/>
</dbReference>
<feature type="coiled-coil region" evidence="18">
    <location>
        <begin position="444"/>
        <end position="609"/>
    </location>
</feature>
<dbReference type="Proteomes" id="UP000504606">
    <property type="component" value="Unplaced"/>
</dbReference>
<evidence type="ECO:0000256" key="14">
    <source>
        <dbReference type="ARBA" id="ARBA00023054"/>
    </source>
</evidence>
<dbReference type="Pfam" id="PF00069">
    <property type="entry name" value="Pkinase"/>
    <property type="match status" value="1"/>
</dbReference>
<dbReference type="SUPFAM" id="SSF56112">
    <property type="entry name" value="Protein kinase-like (PK-like)"/>
    <property type="match status" value="1"/>
</dbReference>
<dbReference type="SMART" id="SM00233">
    <property type="entry name" value="PH"/>
    <property type="match status" value="1"/>
</dbReference>
<keyword evidence="11 26" id="KW-0418">Kinase</keyword>
<dbReference type="InterPro" id="IPR046349">
    <property type="entry name" value="C1-like_sf"/>
</dbReference>
<evidence type="ECO:0000256" key="19">
    <source>
        <dbReference type="SAM" id="MobiDB-lite"/>
    </source>
</evidence>
<feature type="region of interest" description="Disordered" evidence="19">
    <location>
        <begin position="1317"/>
        <end position="1344"/>
    </location>
</feature>
<feature type="coiled-coil region" evidence="18">
    <location>
        <begin position="861"/>
        <end position="1231"/>
    </location>
</feature>
<feature type="domain" description="CNH" evidence="23">
    <location>
        <begin position="1608"/>
        <end position="1908"/>
    </location>
</feature>
<dbReference type="GO" id="GO:0005737">
    <property type="term" value="C:cytoplasm"/>
    <property type="evidence" value="ECO:0007669"/>
    <property type="project" value="UniProtKB-SubCell"/>
</dbReference>
<dbReference type="FunFam" id="1.10.510.10:FF:000751">
    <property type="entry name" value="Non-specific serine/threonine protein kinase"/>
    <property type="match status" value="1"/>
</dbReference>
<evidence type="ECO:0000256" key="3">
    <source>
        <dbReference type="ARBA" id="ARBA00012513"/>
    </source>
</evidence>
<dbReference type="InterPro" id="IPR011009">
    <property type="entry name" value="Kinase-like_dom_sf"/>
</dbReference>
<dbReference type="Gene3D" id="2.30.29.30">
    <property type="entry name" value="Pleckstrin-homology domain (PH domain)/Phosphotyrosine-binding domain (PTB)"/>
    <property type="match status" value="1"/>
</dbReference>
<dbReference type="SUPFAM" id="SSF57889">
    <property type="entry name" value="Cysteine-rich domain"/>
    <property type="match status" value="1"/>
</dbReference>
<evidence type="ECO:0000256" key="5">
    <source>
        <dbReference type="ARBA" id="ARBA00022527"/>
    </source>
</evidence>
<evidence type="ECO:0000256" key="11">
    <source>
        <dbReference type="ARBA" id="ARBA00022777"/>
    </source>
</evidence>
<name>A0A6J1T7N1_FRAOC</name>
<evidence type="ECO:0000256" key="17">
    <source>
        <dbReference type="PROSITE-ProRule" id="PRU10141"/>
    </source>
</evidence>
<dbReference type="PROSITE" id="PS51285">
    <property type="entry name" value="AGC_KINASE_CTER"/>
    <property type="match status" value="1"/>
</dbReference>
<dbReference type="InterPro" id="IPR011993">
    <property type="entry name" value="PH-like_dom_sf"/>
</dbReference>
<dbReference type="RefSeq" id="XP_026288892.1">
    <property type="nucleotide sequence ID" value="XM_026433107.2"/>
</dbReference>
<evidence type="ECO:0000259" key="20">
    <source>
        <dbReference type="PROSITE" id="PS50003"/>
    </source>
</evidence>
<evidence type="ECO:0000313" key="25">
    <source>
        <dbReference type="Proteomes" id="UP000504606"/>
    </source>
</evidence>
<dbReference type="PROSITE" id="PS50003">
    <property type="entry name" value="PH_DOMAIN"/>
    <property type="match status" value="1"/>
</dbReference>
<dbReference type="Pfam" id="PF00780">
    <property type="entry name" value="CNH"/>
    <property type="match status" value="1"/>
</dbReference>
<dbReference type="Pfam" id="PF00169">
    <property type="entry name" value="PH"/>
    <property type="match status" value="1"/>
</dbReference>
<dbReference type="CDD" id="cd20814">
    <property type="entry name" value="CRIK"/>
    <property type="match status" value="1"/>
</dbReference>
<evidence type="ECO:0000256" key="13">
    <source>
        <dbReference type="ARBA" id="ARBA00022840"/>
    </source>
</evidence>
<dbReference type="InterPro" id="IPR000961">
    <property type="entry name" value="AGC-kinase_C"/>
</dbReference>
<dbReference type="GO" id="GO:0005524">
    <property type="term" value="F:ATP binding"/>
    <property type="evidence" value="ECO:0007669"/>
    <property type="project" value="UniProtKB-UniRule"/>
</dbReference>
<dbReference type="SMART" id="SM00220">
    <property type="entry name" value="S_TKc"/>
    <property type="match status" value="1"/>
</dbReference>
<evidence type="ECO:0000259" key="22">
    <source>
        <dbReference type="PROSITE" id="PS50081"/>
    </source>
</evidence>
<protein>
    <recommendedName>
        <fullName evidence="3">non-specific serine/threonine protein kinase</fullName>
        <ecNumber evidence="3">2.7.11.1</ecNumber>
    </recommendedName>
</protein>
<dbReference type="PROSITE" id="PS50219">
    <property type="entry name" value="CNH"/>
    <property type="match status" value="1"/>
</dbReference>
<dbReference type="Gene3D" id="1.10.510.10">
    <property type="entry name" value="Transferase(Phosphotransferase) domain 1"/>
    <property type="match status" value="1"/>
</dbReference>
<feature type="binding site" evidence="17">
    <location>
        <position position="111"/>
    </location>
    <ligand>
        <name>ATP</name>
        <dbReference type="ChEBI" id="CHEBI:30616"/>
    </ligand>
</feature>
<feature type="region of interest" description="Disordered" evidence="19">
    <location>
        <begin position="1987"/>
        <end position="2037"/>
    </location>
</feature>
<dbReference type="PROSITE" id="PS00479">
    <property type="entry name" value="ZF_DAG_PE_1"/>
    <property type="match status" value="1"/>
</dbReference>
<evidence type="ECO:0000256" key="9">
    <source>
        <dbReference type="ARBA" id="ARBA00022741"/>
    </source>
</evidence>
<dbReference type="EC" id="2.7.11.1" evidence="3"/>
<feature type="domain" description="PH" evidence="20">
    <location>
        <begin position="1460"/>
        <end position="1578"/>
    </location>
</feature>
<dbReference type="PROSITE" id="PS00107">
    <property type="entry name" value="PROTEIN_KINASE_ATP"/>
    <property type="match status" value="1"/>
</dbReference>
<feature type="domain" description="AGC-kinase C-terminal" evidence="24">
    <location>
        <begin position="362"/>
        <end position="432"/>
    </location>
</feature>
<dbReference type="PROSITE" id="PS00108">
    <property type="entry name" value="PROTEIN_KINASE_ST"/>
    <property type="match status" value="1"/>
</dbReference>
<feature type="domain" description="Protein kinase" evidence="21">
    <location>
        <begin position="82"/>
        <end position="361"/>
    </location>
</feature>
<evidence type="ECO:0000259" key="23">
    <source>
        <dbReference type="PROSITE" id="PS50219"/>
    </source>
</evidence>
<keyword evidence="9 17" id="KW-0547">Nucleotide-binding</keyword>
<feature type="compositionally biased region" description="Polar residues" evidence="19">
    <location>
        <begin position="2027"/>
        <end position="2037"/>
    </location>
</feature>
<evidence type="ECO:0000256" key="16">
    <source>
        <dbReference type="ARBA" id="ARBA00048679"/>
    </source>
</evidence>
<dbReference type="GeneID" id="113213885"/>
<keyword evidence="13 17" id="KW-0067">ATP-binding</keyword>
<feature type="domain" description="Phorbol-ester/DAG-type" evidence="22">
    <location>
        <begin position="1377"/>
        <end position="1426"/>
    </location>
</feature>
<evidence type="ECO:0000256" key="6">
    <source>
        <dbReference type="ARBA" id="ARBA00022553"/>
    </source>
</evidence>
<dbReference type="KEGG" id="foc:113213885"/>
<feature type="compositionally biased region" description="Acidic residues" evidence="19">
    <location>
        <begin position="1989"/>
        <end position="1998"/>
    </location>
</feature>